<evidence type="ECO:0000256" key="8">
    <source>
        <dbReference type="ARBA" id="ARBA00022895"/>
    </source>
</evidence>
<evidence type="ECO:0000313" key="16">
    <source>
        <dbReference type="Proteomes" id="UP000281468"/>
    </source>
</evidence>
<organism evidence="15 16">
    <name type="scientific">Hortaea werneckii</name>
    <name type="common">Black yeast</name>
    <name type="synonym">Cladosporium werneckii</name>
    <dbReference type="NCBI Taxonomy" id="91943"/>
    <lineage>
        <taxon>Eukaryota</taxon>
        <taxon>Fungi</taxon>
        <taxon>Dikarya</taxon>
        <taxon>Ascomycota</taxon>
        <taxon>Pezizomycotina</taxon>
        <taxon>Dothideomycetes</taxon>
        <taxon>Dothideomycetidae</taxon>
        <taxon>Mycosphaerellales</taxon>
        <taxon>Teratosphaeriaceae</taxon>
        <taxon>Hortaea</taxon>
    </lineage>
</organism>
<protein>
    <recommendedName>
        <fullName evidence="5">EKC/KEOPS complex subunit GON7</fullName>
    </recommendedName>
</protein>
<evidence type="ECO:0000256" key="2">
    <source>
        <dbReference type="ARBA" id="ARBA00004574"/>
    </source>
</evidence>
<evidence type="ECO:0000313" key="15">
    <source>
        <dbReference type="EMBL" id="RMY73940.1"/>
    </source>
</evidence>
<evidence type="ECO:0000256" key="1">
    <source>
        <dbReference type="ARBA" id="ARBA00004123"/>
    </source>
</evidence>
<dbReference type="GO" id="GO:0008033">
    <property type="term" value="P:tRNA processing"/>
    <property type="evidence" value="ECO:0007669"/>
    <property type="project" value="UniProtKB-KW"/>
</dbReference>
<keyword evidence="8" id="KW-0779">Telomere</keyword>
<evidence type="ECO:0000256" key="6">
    <source>
        <dbReference type="ARBA" id="ARBA00022454"/>
    </source>
</evidence>
<dbReference type="VEuPathDB" id="FungiDB:BTJ68_01461"/>
<keyword evidence="12" id="KW-0539">Nucleus</keyword>
<evidence type="ECO:0000256" key="7">
    <source>
        <dbReference type="ARBA" id="ARBA00022694"/>
    </source>
</evidence>
<keyword evidence="10" id="KW-0010">Activator</keyword>
<evidence type="ECO:0000256" key="9">
    <source>
        <dbReference type="ARBA" id="ARBA00023015"/>
    </source>
</evidence>
<dbReference type="Proteomes" id="UP000281468">
    <property type="component" value="Unassembled WGS sequence"/>
</dbReference>
<comment type="function">
    <text evidence="13">Component of the EKC/KEOPS complex that is required for the formation of a threonylcarbamoyl group on adenosine at position 37 (t(6)A37) in tRNAs that read codons beginning with adenine. The complex is probably involved in the transfer of the threonylcarbamoyl moiety of threonylcarbamoyl-AMP (TC-AMP) to the N6 group of A37. GON7 likely plays a supporting role to the catalytic subunit KAE1 in the complex. The EKC/KEOPS complex also promotes both telomere uncapping and telomere elongation. The complex is required for efficient recruitment of transcriptional coactivators.</text>
</comment>
<feature type="compositionally biased region" description="Acidic residues" evidence="14">
    <location>
        <begin position="82"/>
        <end position="97"/>
    </location>
</feature>
<dbReference type="InterPro" id="IPR014849">
    <property type="entry name" value="EKC/KEOPS_Gon7"/>
</dbReference>
<evidence type="ECO:0000256" key="5">
    <source>
        <dbReference type="ARBA" id="ARBA00019746"/>
    </source>
</evidence>
<comment type="caution">
    <text evidence="15">The sequence shown here is derived from an EMBL/GenBank/DDBJ whole genome shotgun (WGS) entry which is preliminary data.</text>
</comment>
<name>A0A3M7EC00_HORWE</name>
<evidence type="ECO:0000256" key="11">
    <source>
        <dbReference type="ARBA" id="ARBA00023163"/>
    </source>
</evidence>
<keyword evidence="11" id="KW-0804">Transcription</keyword>
<comment type="similarity">
    <text evidence="3">Belongs to the GON7 family.</text>
</comment>
<gene>
    <name evidence="15" type="ORF">D0862_14208</name>
</gene>
<keyword evidence="9" id="KW-0805">Transcription regulation</keyword>
<feature type="region of interest" description="Disordered" evidence="14">
    <location>
        <begin position="60"/>
        <end position="97"/>
    </location>
</feature>
<keyword evidence="7" id="KW-0819">tRNA processing</keyword>
<accession>A0A3M7EC00</accession>
<evidence type="ECO:0000256" key="10">
    <source>
        <dbReference type="ARBA" id="ARBA00023159"/>
    </source>
</evidence>
<dbReference type="GO" id="GO:0005634">
    <property type="term" value="C:nucleus"/>
    <property type="evidence" value="ECO:0007669"/>
    <property type="project" value="UniProtKB-SubCell"/>
</dbReference>
<dbReference type="AlphaFoldDB" id="A0A3M7EC00"/>
<dbReference type="Pfam" id="PF08738">
    <property type="entry name" value="Gon7"/>
    <property type="match status" value="1"/>
</dbReference>
<keyword evidence="6" id="KW-0158">Chromosome</keyword>
<comment type="subunit">
    <text evidence="4">Component of the EKC/KEOPS complex composed of at least BUD32, CGI121, GON7, KAE1 and PCC1; the whole complex dimerizes.</text>
</comment>
<evidence type="ECO:0000256" key="13">
    <source>
        <dbReference type="ARBA" id="ARBA00025393"/>
    </source>
</evidence>
<reference evidence="15 16" key="1">
    <citation type="journal article" date="2018" name="BMC Genomics">
        <title>Genomic evidence for intraspecific hybridization in a clonal and extremely halotolerant yeast.</title>
        <authorList>
            <person name="Gostincar C."/>
            <person name="Stajich J.E."/>
            <person name="Zupancic J."/>
            <person name="Zalar P."/>
            <person name="Gunde-Cimerman N."/>
        </authorList>
    </citation>
    <scope>NUCLEOTIDE SEQUENCE [LARGE SCALE GENOMIC DNA]</scope>
    <source>
        <strain evidence="15 16">EXF-171</strain>
    </source>
</reference>
<evidence type="ECO:0000256" key="3">
    <source>
        <dbReference type="ARBA" id="ARBA00008529"/>
    </source>
</evidence>
<evidence type="ECO:0000256" key="12">
    <source>
        <dbReference type="ARBA" id="ARBA00023242"/>
    </source>
</evidence>
<sequence>MSANSLTAIYSAPTSTQVFSSSLPALSDDPSKQDVQGKTAYLSALRSQATEMQNDVNTFLTQKMEEDKAAESGSAKSKAQEEKEEEMYGEEDPENDG</sequence>
<proteinExistence type="inferred from homology"/>
<dbReference type="GO" id="GO:0000781">
    <property type="term" value="C:chromosome, telomeric region"/>
    <property type="evidence" value="ECO:0007669"/>
    <property type="project" value="UniProtKB-SubCell"/>
</dbReference>
<dbReference type="EMBL" id="QWIQ01000900">
    <property type="protein sequence ID" value="RMY73940.1"/>
    <property type="molecule type" value="Genomic_DNA"/>
</dbReference>
<evidence type="ECO:0000256" key="14">
    <source>
        <dbReference type="SAM" id="MobiDB-lite"/>
    </source>
</evidence>
<evidence type="ECO:0000256" key="4">
    <source>
        <dbReference type="ARBA" id="ARBA00011534"/>
    </source>
</evidence>
<comment type="subcellular location">
    <subcellularLocation>
        <location evidence="2">Chromosome</location>
        <location evidence="2">Telomere</location>
    </subcellularLocation>
    <subcellularLocation>
        <location evidence="1">Nucleus</location>
    </subcellularLocation>
</comment>